<accession>D7FML1</accession>
<name>D7FML1_ECTSI</name>
<protein>
    <submittedName>
        <fullName evidence="5">Photosystem II stability/assembly factor HCF136</fullName>
    </submittedName>
</protein>
<dbReference type="InterPro" id="IPR015943">
    <property type="entry name" value="WD40/YVTN_repeat-like_dom_sf"/>
</dbReference>
<dbReference type="OrthoDB" id="1878471at2759"/>
<dbReference type="STRING" id="2880.D7FML1"/>
<dbReference type="OMA" id="EGWIAGQ"/>
<dbReference type="eggNOG" id="KOG3511">
    <property type="taxonomic scope" value="Eukaryota"/>
</dbReference>
<evidence type="ECO:0000256" key="3">
    <source>
        <dbReference type="SAM" id="SignalP"/>
    </source>
</evidence>
<dbReference type="GO" id="GO:0009523">
    <property type="term" value="C:photosystem II"/>
    <property type="evidence" value="ECO:0007669"/>
    <property type="project" value="UniProtKB-KW"/>
</dbReference>
<evidence type="ECO:0000313" key="6">
    <source>
        <dbReference type="Proteomes" id="UP000002630"/>
    </source>
</evidence>
<dbReference type="EMBL" id="FN649749">
    <property type="protein sequence ID" value="CBJ25908.1"/>
    <property type="molecule type" value="Genomic_DNA"/>
</dbReference>
<keyword evidence="6" id="KW-1185">Reference proteome</keyword>
<reference evidence="5 6" key="1">
    <citation type="journal article" date="2010" name="Nature">
        <title>The Ectocarpus genome and the independent evolution of multicellularity in brown algae.</title>
        <authorList>
            <person name="Cock J.M."/>
            <person name="Sterck L."/>
            <person name="Rouze P."/>
            <person name="Scornet D."/>
            <person name="Allen A.E."/>
            <person name="Amoutzias G."/>
            <person name="Anthouard V."/>
            <person name="Artiguenave F."/>
            <person name="Aury J.M."/>
            <person name="Badger J.H."/>
            <person name="Beszteri B."/>
            <person name="Billiau K."/>
            <person name="Bonnet E."/>
            <person name="Bothwell J.H."/>
            <person name="Bowler C."/>
            <person name="Boyen C."/>
            <person name="Brownlee C."/>
            <person name="Carrano C.J."/>
            <person name="Charrier B."/>
            <person name="Cho G.Y."/>
            <person name="Coelho S.M."/>
            <person name="Collen J."/>
            <person name="Corre E."/>
            <person name="Da Silva C."/>
            <person name="Delage L."/>
            <person name="Delaroque N."/>
            <person name="Dittami S.M."/>
            <person name="Doulbeau S."/>
            <person name="Elias M."/>
            <person name="Farnham G."/>
            <person name="Gachon C.M."/>
            <person name="Gschloessl B."/>
            <person name="Heesch S."/>
            <person name="Jabbari K."/>
            <person name="Jubin C."/>
            <person name="Kawai H."/>
            <person name="Kimura K."/>
            <person name="Kloareg B."/>
            <person name="Kupper F.C."/>
            <person name="Lang D."/>
            <person name="Le Bail A."/>
            <person name="Leblanc C."/>
            <person name="Lerouge P."/>
            <person name="Lohr M."/>
            <person name="Lopez P.J."/>
            <person name="Martens C."/>
            <person name="Maumus F."/>
            <person name="Michel G."/>
            <person name="Miranda-Saavedra D."/>
            <person name="Morales J."/>
            <person name="Moreau H."/>
            <person name="Motomura T."/>
            <person name="Nagasato C."/>
            <person name="Napoli C.A."/>
            <person name="Nelson D.R."/>
            <person name="Nyvall-Collen P."/>
            <person name="Peters A.F."/>
            <person name="Pommier C."/>
            <person name="Potin P."/>
            <person name="Poulain J."/>
            <person name="Quesneville H."/>
            <person name="Read B."/>
            <person name="Rensing S.A."/>
            <person name="Ritter A."/>
            <person name="Rousvoal S."/>
            <person name="Samanta M."/>
            <person name="Samson G."/>
            <person name="Schroeder D.C."/>
            <person name="Segurens B."/>
            <person name="Strittmatter M."/>
            <person name="Tonon T."/>
            <person name="Tregear J.W."/>
            <person name="Valentin K."/>
            <person name="von Dassow P."/>
            <person name="Yamagishi T."/>
            <person name="Van de Peer Y."/>
            <person name="Wincker P."/>
        </authorList>
    </citation>
    <scope>NUCLEOTIDE SEQUENCE [LARGE SCALE GENOMIC DNA]</scope>
    <source>
        <strain evidence="6">Ec32 / CCAP1310/4</strain>
    </source>
</reference>
<keyword evidence="2" id="KW-0604">Photosystem II</keyword>
<dbReference type="PANTHER" id="PTHR47199">
    <property type="entry name" value="PHOTOSYSTEM II STABILITY/ASSEMBLY FACTOR HCF136, CHLOROPLASTIC"/>
    <property type="match status" value="1"/>
</dbReference>
<gene>
    <name evidence="5" type="primary">HCF</name>
    <name evidence="5" type="ORF">Esi_0017_0102</name>
</gene>
<feature type="signal peptide" evidence="3">
    <location>
        <begin position="1"/>
        <end position="19"/>
    </location>
</feature>
<dbReference type="EMBL" id="FN648214">
    <property type="protein sequence ID" value="CBJ25908.1"/>
    <property type="molecule type" value="Genomic_DNA"/>
</dbReference>
<evidence type="ECO:0000259" key="4">
    <source>
        <dbReference type="Pfam" id="PF14870"/>
    </source>
</evidence>
<evidence type="ECO:0000256" key="2">
    <source>
        <dbReference type="ARBA" id="ARBA00023276"/>
    </source>
</evidence>
<dbReference type="Pfam" id="PF14870">
    <property type="entry name" value="PSII_BNR"/>
    <property type="match status" value="1"/>
</dbReference>
<sequence>MTASKSGCALLAALAGVSAFVPHGLTKPAQQQVKARGFGHEHTSAVSSRPMRMSLDDVSESREGFLKDSALGLAASAVAVGASTGAPPAAEAATVSAWEQIQLPVASVLYDIAFDPEHPDHGLVVGAQGTFLETFDGGYKWSVRTFGNLDEEEEINYRFQKVSMYNDEIFIIGKPPILLHSKDAGKTWERVPLSPKLPGEPSNIVALGGAKAEMTTSSGAIYYTKNAGMNWSAQVKETVDATLNRISSSGVSGASYFTGSIIGTTRAEDGSYLAVSSRGNFYLTWSPGQDFWIPHNRGTSRRIQNMGFVRDRAAEGLWMTLNGGAMQMSTTLPEGTSDPLFSETAIKSGGYGIIDVAWKNDNEAWAVGGGGSLWYSTDGGETFKFSSGATNIGANLYDVKFFGGDKGFAIGSDGVLLKYIPDQL</sequence>
<proteinExistence type="predicted"/>
<feature type="domain" description="Photosynthesis system II assembly factor Ycf48/Hcf136-like" evidence="4">
    <location>
        <begin position="91"/>
        <end position="420"/>
    </location>
</feature>
<evidence type="ECO:0000313" key="5">
    <source>
        <dbReference type="EMBL" id="CBJ25908.1"/>
    </source>
</evidence>
<evidence type="ECO:0000256" key="1">
    <source>
        <dbReference type="ARBA" id="ARBA00022531"/>
    </source>
</evidence>
<organism evidence="5 6">
    <name type="scientific">Ectocarpus siliculosus</name>
    <name type="common">Brown alga</name>
    <name type="synonym">Conferva siliculosa</name>
    <dbReference type="NCBI Taxonomy" id="2880"/>
    <lineage>
        <taxon>Eukaryota</taxon>
        <taxon>Sar</taxon>
        <taxon>Stramenopiles</taxon>
        <taxon>Ochrophyta</taxon>
        <taxon>PX clade</taxon>
        <taxon>Phaeophyceae</taxon>
        <taxon>Ectocarpales</taxon>
        <taxon>Ectocarpaceae</taxon>
        <taxon>Ectocarpus</taxon>
    </lineage>
</organism>
<dbReference type="GO" id="GO:0015979">
    <property type="term" value="P:photosynthesis"/>
    <property type="evidence" value="ECO:0007669"/>
    <property type="project" value="UniProtKB-KW"/>
</dbReference>
<keyword evidence="3" id="KW-0732">Signal</keyword>
<dbReference type="InParanoid" id="D7FML1"/>
<keyword evidence="1" id="KW-0602">Photosynthesis</keyword>
<dbReference type="Proteomes" id="UP000002630">
    <property type="component" value="Linkage Group LG24"/>
</dbReference>
<dbReference type="SUPFAM" id="SSF110296">
    <property type="entry name" value="Oligoxyloglucan reducing end-specific cellobiohydrolase"/>
    <property type="match status" value="1"/>
</dbReference>
<feature type="chain" id="PRO_5003095727" evidence="3">
    <location>
        <begin position="20"/>
        <end position="424"/>
    </location>
</feature>
<dbReference type="AlphaFoldDB" id="D7FML1"/>
<dbReference type="Gene3D" id="2.130.10.10">
    <property type="entry name" value="YVTN repeat-like/Quinoprotein amine dehydrogenase"/>
    <property type="match status" value="1"/>
</dbReference>
<dbReference type="PANTHER" id="PTHR47199:SF2">
    <property type="entry name" value="PHOTOSYSTEM II STABILITY_ASSEMBLY FACTOR HCF136, CHLOROPLASTIC"/>
    <property type="match status" value="1"/>
</dbReference>
<dbReference type="InterPro" id="IPR028203">
    <property type="entry name" value="PSII_CF48-like_dom"/>
</dbReference>